<dbReference type="PANTHER" id="PTHR46254:SF3">
    <property type="entry name" value="SECRETED PROTEIN"/>
    <property type="match status" value="1"/>
</dbReference>
<dbReference type="GeneTree" id="ENSGT00940000161627"/>
<name>A0A8I3VYD5_CALJA</name>
<protein>
    <submittedName>
        <fullName evidence="1">Uncharacterized protein</fullName>
    </submittedName>
</protein>
<dbReference type="AlphaFoldDB" id="A0A8I3VYD5"/>
<reference evidence="1 2" key="1">
    <citation type="submission" date="2009-03" db="EMBL/GenBank/DDBJ databases">
        <authorList>
            <person name="Warren W."/>
            <person name="Ye L."/>
            <person name="Minx P."/>
            <person name="Worley K."/>
            <person name="Gibbs R."/>
            <person name="Wilson R.K."/>
        </authorList>
    </citation>
    <scope>NUCLEOTIDE SEQUENCE [LARGE SCALE GENOMIC DNA]</scope>
</reference>
<dbReference type="Proteomes" id="UP000008225">
    <property type="component" value="Chromosome 4"/>
</dbReference>
<organism evidence="1 2">
    <name type="scientific">Callithrix jacchus</name>
    <name type="common">White-tufted-ear marmoset</name>
    <name type="synonym">Simia Jacchus</name>
    <dbReference type="NCBI Taxonomy" id="9483"/>
    <lineage>
        <taxon>Eukaryota</taxon>
        <taxon>Metazoa</taxon>
        <taxon>Chordata</taxon>
        <taxon>Craniata</taxon>
        <taxon>Vertebrata</taxon>
        <taxon>Euteleostomi</taxon>
        <taxon>Mammalia</taxon>
        <taxon>Eutheria</taxon>
        <taxon>Euarchontoglires</taxon>
        <taxon>Primates</taxon>
        <taxon>Haplorrhini</taxon>
        <taxon>Platyrrhini</taxon>
        <taxon>Cebidae</taxon>
        <taxon>Callitrichinae</taxon>
        <taxon>Callithrix</taxon>
        <taxon>Callithrix</taxon>
    </lineage>
</organism>
<sequence>NLEVKDKRYILLFLFLRWSFALSPCWSTVQWPGLSSLQPPPPRFKQFFCLCLPSIWDYRCVPPCPANFCIFSRGGFHHVGQDGLPGWSQSSDIVICPPQSPKVLRLQA</sequence>
<dbReference type="OMA" id="CLPSIWD"/>
<proteinExistence type="predicted"/>
<accession>A0A8I3VYD5</accession>
<reference evidence="1" key="3">
    <citation type="submission" date="2025-09" db="UniProtKB">
        <authorList>
            <consortium name="Ensembl"/>
        </authorList>
    </citation>
    <scope>IDENTIFICATION</scope>
</reference>
<reference evidence="1" key="2">
    <citation type="submission" date="2025-08" db="UniProtKB">
        <authorList>
            <consortium name="Ensembl"/>
        </authorList>
    </citation>
    <scope>IDENTIFICATION</scope>
</reference>
<evidence type="ECO:0000313" key="1">
    <source>
        <dbReference type="Ensembl" id="ENSCJAP00000082343.1"/>
    </source>
</evidence>
<dbReference type="Ensembl" id="ENSCJAT00000146944.1">
    <property type="protein sequence ID" value="ENSCJAP00000082343.1"/>
    <property type="gene ID" value="ENSCJAG00000081053.1"/>
</dbReference>
<keyword evidence="2" id="KW-1185">Reference proteome</keyword>
<dbReference type="PANTHER" id="PTHR46254">
    <property type="entry name" value="PROTEIN GVQW1-RELATED"/>
    <property type="match status" value="1"/>
</dbReference>
<evidence type="ECO:0000313" key="2">
    <source>
        <dbReference type="Proteomes" id="UP000008225"/>
    </source>
</evidence>